<dbReference type="Gene3D" id="2.120.10.60">
    <property type="entry name" value="Tricorn protease N-terminal domain"/>
    <property type="match status" value="1"/>
</dbReference>
<dbReference type="Gene3D" id="3.20.20.140">
    <property type="entry name" value="Metal-dependent hydrolases"/>
    <property type="match status" value="1"/>
</dbReference>
<dbReference type="InterPro" id="IPR032466">
    <property type="entry name" value="Metal_Hydrolase"/>
</dbReference>
<dbReference type="PANTHER" id="PTHR43135:SF3">
    <property type="entry name" value="ALPHA-D-RIBOSE 1-METHYLPHOSPHONATE 5-TRIPHOSPHATE DIPHOSPHATASE"/>
    <property type="match status" value="1"/>
</dbReference>
<dbReference type="InterPro" id="IPR011042">
    <property type="entry name" value="6-blade_b-propeller_TolB-like"/>
</dbReference>
<dbReference type="Pfam" id="PF01979">
    <property type="entry name" value="Amidohydro_1"/>
    <property type="match status" value="1"/>
</dbReference>
<dbReference type="Proteomes" id="UP001218188">
    <property type="component" value="Unassembled WGS sequence"/>
</dbReference>
<dbReference type="InterPro" id="IPR051781">
    <property type="entry name" value="Metallo-dep_Hydrolase"/>
</dbReference>
<feature type="transmembrane region" description="Helical" evidence="1">
    <location>
        <begin position="29"/>
        <end position="46"/>
    </location>
</feature>
<evidence type="ECO:0000259" key="2">
    <source>
        <dbReference type="Pfam" id="PF01979"/>
    </source>
</evidence>
<keyword evidence="4" id="KW-1185">Reference proteome</keyword>
<dbReference type="InterPro" id="IPR006680">
    <property type="entry name" value="Amidohydro-rel"/>
</dbReference>
<proteinExistence type="predicted"/>
<dbReference type="Gene3D" id="2.120.10.30">
    <property type="entry name" value="TolB, C-terminal domain"/>
    <property type="match status" value="1"/>
</dbReference>
<evidence type="ECO:0000256" key="1">
    <source>
        <dbReference type="SAM" id="Phobius"/>
    </source>
</evidence>
<dbReference type="InterPro" id="IPR011059">
    <property type="entry name" value="Metal-dep_hydrolase_composite"/>
</dbReference>
<feature type="domain" description="Amidohydrolase-related" evidence="2">
    <location>
        <begin position="1108"/>
        <end position="1201"/>
    </location>
</feature>
<protein>
    <recommendedName>
        <fullName evidence="2">Amidohydrolase-related domain-containing protein</fullName>
    </recommendedName>
</protein>
<dbReference type="Pfam" id="PF07676">
    <property type="entry name" value="PD40"/>
    <property type="match status" value="1"/>
</dbReference>
<dbReference type="SUPFAM" id="SSF51338">
    <property type="entry name" value="Composite domain of metallo-dependent hydrolases"/>
    <property type="match status" value="1"/>
</dbReference>
<sequence length="1252" mass="136770">MDKKRASALPAPYWTLQARKTSSVKALKYLLLLSVAAILSTFLPFLRPAKLTTAPKPLVASEWKDDVWPIREQTPWDISTDYAYPRVVEYDVTEGTWLRLDVSPAGDIIFDMLGDIYCLPHNEVSAGAPITARPVLLGVPHDSDPHFSPNGDRIVFRSDAGQGLENIWVKPWAGCEAANLRPTQGSEALMQALNSKDHDEHLLSQGIKETEERRINRLTREGRSDAQRVSNETYRWISDARFHPSGSDVIATKWYTSSRSLGAGEGWKYPVPDFTDNGTISVGSGARVLGRTLPLGWTNEQYGEQQIGPEQFIWRGEDSVIFSKNIRDDHEFSYSKDVHKGIYSIFSLNITTQKVETLVSASPGGASRPELSSDGRTLAFVRRDRDHELLVFKDLLTGTIHQIWDGLTYDLSSISAPMGTYPSFSFTPSADAVIIWAAGQIYSVPITTNAFGERIADSSRAPAPIRFTAHIEKRLAKTVSATFDLVGSETAVTQRVTAFKDLRADTKCRRVVFQAAGVTYIQTVGKPTAARVPVLDSAAPYYSPAWSDTNFSTFEVADLAADKAYEVAGLSLGRYFSPVVCECSGHHRTVAFLKSGGDGLTGQIVATAGEGLYLGDLTLPGGGGKVEIKNIRFVPSEISTGDRVNMRFIEKNNKLLVQQSSRSFIIDLGAGPSGVAGTYPHVPIASGRMSTEFAVSSPHSVKAQKSYAAAGIAFVEGYNVYYVAGDKIKDDEAVWAKPGNSTAGLTRLSLDGGHDVTWSTDGSRVFWFLGPYLHSLEVSKLSKYASKIKQDTTHFGISCVKDLLEYQEVVVNYSTDIARLKHDAAGLNVQLNSDVFVIFNATILTMETGDPNVDLIREGVLTIRGGVIESVGALGSFIPSGVTAFNAQGGYVIPGFIDAFLAYGVTTLHNPSSLNVEGFDERNRVESGQLIGPRIFSTGEVIYGAAVPELHQDIVDDAEAYSALLRLRVEGGMGSISYKNYNLPIRASRQRLLKAARNISMLCVPEGGMNFDWDLTYIIDGMTTVEHAIPIPTLFEDVTTLFALSGTGYTPTHIVNYGGGWGEQLVWASEDVPNDPKLRTFLPHEYLNAVVESTARPKHSYQLFNTSASAAKMVHKGLRVHVGAHGENPIGVNYHAEMKFTQEGGLTNYEVRFNRAMIQVCDELKELQTLQAATSNAAVTLGLFPSLGSLSAGKLADLIVYPPGIDLLEGDISLTREIQLVARGGRFWDASLMEELWPLKGKKQVLPPINTE</sequence>
<reference evidence="3" key="1">
    <citation type="submission" date="2023-03" db="EMBL/GenBank/DDBJ databases">
        <title>Massive genome expansion in bonnet fungi (Mycena s.s.) driven by repeated elements and novel gene families across ecological guilds.</title>
        <authorList>
            <consortium name="Lawrence Berkeley National Laboratory"/>
            <person name="Harder C.B."/>
            <person name="Miyauchi S."/>
            <person name="Viragh M."/>
            <person name="Kuo A."/>
            <person name="Thoen E."/>
            <person name="Andreopoulos B."/>
            <person name="Lu D."/>
            <person name="Skrede I."/>
            <person name="Drula E."/>
            <person name="Henrissat B."/>
            <person name="Morin E."/>
            <person name="Kohler A."/>
            <person name="Barry K."/>
            <person name="LaButti K."/>
            <person name="Morin E."/>
            <person name="Salamov A."/>
            <person name="Lipzen A."/>
            <person name="Mereny Z."/>
            <person name="Hegedus B."/>
            <person name="Baldrian P."/>
            <person name="Stursova M."/>
            <person name="Weitz H."/>
            <person name="Taylor A."/>
            <person name="Grigoriev I.V."/>
            <person name="Nagy L.G."/>
            <person name="Martin F."/>
            <person name="Kauserud H."/>
        </authorList>
    </citation>
    <scope>NUCLEOTIDE SEQUENCE</scope>
    <source>
        <strain evidence="3">CBHHK200</strain>
    </source>
</reference>
<keyword evidence="1" id="KW-1133">Transmembrane helix</keyword>
<keyword evidence="1" id="KW-0472">Membrane</keyword>
<organism evidence="3 4">
    <name type="scientific">Mycena alexandri</name>
    <dbReference type="NCBI Taxonomy" id="1745969"/>
    <lineage>
        <taxon>Eukaryota</taxon>
        <taxon>Fungi</taxon>
        <taxon>Dikarya</taxon>
        <taxon>Basidiomycota</taxon>
        <taxon>Agaricomycotina</taxon>
        <taxon>Agaricomycetes</taxon>
        <taxon>Agaricomycetidae</taxon>
        <taxon>Agaricales</taxon>
        <taxon>Marasmiineae</taxon>
        <taxon>Mycenaceae</taxon>
        <taxon>Mycena</taxon>
    </lineage>
</organism>
<evidence type="ECO:0000313" key="4">
    <source>
        <dbReference type="Proteomes" id="UP001218188"/>
    </source>
</evidence>
<dbReference type="PANTHER" id="PTHR43135">
    <property type="entry name" value="ALPHA-D-RIBOSE 1-METHYLPHOSPHONATE 5-TRIPHOSPHATE DIPHOSPHATASE"/>
    <property type="match status" value="1"/>
</dbReference>
<keyword evidence="1" id="KW-0812">Transmembrane</keyword>
<dbReference type="EMBL" id="JARJCM010000009">
    <property type="protein sequence ID" value="KAJ7043643.1"/>
    <property type="molecule type" value="Genomic_DNA"/>
</dbReference>
<dbReference type="SUPFAM" id="SSF82171">
    <property type="entry name" value="DPP6 N-terminal domain-like"/>
    <property type="match status" value="1"/>
</dbReference>
<evidence type="ECO:0000313" key="3">
    <source>
        <dbReference type="EMBL" id="KAJ7043643.1"/>
    </source>
</evidence>
<dbReference type="GO" id="GO:0016810">
    <property type="term" value="F:hydrolase activity, acting on carbon-nitrogen (but not peptide) bonds"/>
    <property type="evidence" value="ECO:0007669"/>
    <property type="project" value="InterPro"/>
</dbReference>
<dbReference type="AlphaFoldDB" id="A0AAD6X927"/>
<dbReference type="Gene3D" id="2.30.40.10">
    <property type="entry name" value="Urease, subunit C, domain 1"/>
    <property type="match status" value="1"/>
</dbReference>
<accession>A0AAD6X927</accession>
<dbReference type="InterPro" id="IPR011659">
    <property type="entry name" value="WD40"/>
</dbReference>
<gene>
    <name evidence="3" type="ORF">C8F04DRAFT_1366688</name>
</gene>
<comment type="caution">
    <text evidence="3">The sequence shown here is derived from an EMBL/GenBank/DDBJ whole genome shotgun (WGS) entry which is preliminary data.</text>
</comment>
<name>A0AAD6X927_9AGAR</name>
<dbReference type="SUPFAM" id="SSF51556">
    <property type="entry name" value="Metallo-dependent hydrolases"/>
    <property type="match status" value="1"/>
</dbReference>